<evidence type="ECO:0000313" key="3">
    <source>
        <dbReference type="Proteomes" id="UP000281553"/>
    </source>
</evidence>
<feature type="region of interest" description="Disordered" evidence="1">
    <location>
        <begin position="222"/>
        <end position="304"/>
    </location>
</feature>
<protein>
    <submittedName>
        <fullName evidence="2">Uncharacterized protein</fullName>
    </submittedName>
</protein>
<sequence length="367" mass="39562">GSGNGSGSHQRNFGTDFLRRSAPNSASPCTGDTLFHPRSQQDYNPQRQQQQQQPQHHHSQQQQQQLGGLPPQETMTHTVENVVDKLAKFFPLVGASGADKRNVNSSVRDLRIEALLAGFQGHTQEARGEEVVEEDRRAKLSTDHLTDKDNVSQVSSSYRSEPVPAAAAAAKIPTVDSSPSMEDFRANIGQGARAFMEEDIHTERGHGTLQKVPGSVGFVQRQSSAVGGSPSPVPPSSCSPAYSTDESGYGRGLPGQGSGQFFQRPGFYESGKLNDASTRSQSYDAPNSTPSPPPPPPPTSKESDESTFLFYLQVSLELHPLPSPLMTILITASFAKQLSIRLILFSPGAYHKTALSCTGFALTPYLS</sequence>
<dbReference type="AlphaFoldDB" id="A0A3P7NUS3"/>
<dbReference type="Proteomes" id="UP000281553">
    <property type="component" value="Unassembled WGS sequence"/>
</dbReference>
<evidence type="ECO:0000313" key="2">
    <source>
        <dbReference type="EMBL" id="VDN41173.1"/>
    </source>
</evidence>
<feature type="compositionally biased region" description="Low complexity" evidence="1">
    <location>
        <begin position="40"/>
        <end position="65"/>
    </location>
</feature>
<evidence type="ECO:0000256" key="1">
    <source>
        <dbReference type="SAM" id="MobiDB-lite"/>
    </source>
</evidence>
<dbReference type="OrthoDB" id="5305647at2759"/>
<keyword evidence="3" id="KW-1185">Reference proteome</keyword>
<feature type="region of interest" description="Disordered" evidence="1">
    <location>
        <begin position="1"/>
        <end position="72"/>
    </location>
</feature>
<feature type="non-terminal residue" evidence="2">
    <location>
        <position position="1"/>
    </location>
</feature>
<gene>
    <name evidence="2" type="ORF">DILT_LOCUS18467</name>
</gene>
<proteinExistence type="predicted"/>
<feature type="compositionally biased region" description="Gly residues" evidence="1">
    <location>
        <begin position="249"/>
        <end position="258"/>
    </location>
</feature>
<name>A0A3P7NUS3_DIBLA</name>
<organism evidence="2 3">
    <name type="scientific">Dibothriocephalus latus</name>
    <name type="common">Fish tapeworm</name>
    <name type="synonym">Diphyllobothrium latum</name>
    <dbReference type="NCBI Taxonomy" id="60516"/>
    <lineage>
        <taxon>Eukaryota</taxon>
        <taxon>Metazoa</taxon>
        <taxon>Spiralia</taxon>
        <taxon>Lophotrochozoa</taxon>
        <taxon>Platyhelminthes</taxon>
        <taxon>Cestoda</taxon>
        <taxon>Eucestoda</taxon>
        <taxon>Diphyllobothriidea</taxon>
        <taxon>Diphyllobothriidae</taxon>
        <taxon>Dibothriocephalus</taxon>
    </lineage>
</organism>
<feature type="compositionally biased region" description="Pro residues" evidence="1">
    <location>
        <begin position="289"/>
        <end position="299"/>
    </location>
</feature>
<accession>A0A3P7NUS3</accession>
<reference evidence="2 3" key="1">
    <citation type="submission" date="2018-11" db="EMBL/GenBank/DDBJ databases">
        <authorList>
            <consortium name="Pathogen Informatics"/>
        </authorList>
    </citation>
    <scope>NUCLEOTIDE SEQUENCE [LARGE SCALE GENOMIC DNA]</scope>
</reference>
<dbReference type="EMBL" id="UYRU01100662">
    <property type="protein sequence ID" value="VDN41173.1"/>
    <property type="molecule type" value="Genomic_DNA"/>
</dbReference>
<feature type="compositionally biased region" description="Polar residues" evidence="1">
    <location>
        <begin position="275"/>
        <end position="285"/>
    </location>
</feature>